<dbReference type="OrthoDB" id="3250044at2759"/>
<reference evidence="2 3" key="1">
    <citation type="submission" date="2014-04" db="EMBL/GenBank/DDBJ databases">
        <authorList>
            <consortium name="DOE Joint Genome Institute"/>
            <person name="Kuo A."/>
            <person name="Tarkka M."/>
            <person name="Buscot F."/>
            <person name="Kohler A."/>
            <person name="Nagy L.G."/>
            <person name="Floudas D."/>
            <person name="Copeland A."/>
            <person name="Barry K.W."/>
            <person name="Cichocki N."/>
            <person name="Veneault-Fourrey C."/>
            <person name="LaButti K."/>
            <person name="Lindquist E.A."/>
            <person name="Lipzen A."/>
            <person name="Lundell T."/>
            <person name="Morin E."/>
            <person name="Murat C."/>
            <person name="Sun H."/>
            <person name="Tunlid A."/>
            <person name="Henrissat B."/>
            <person name="Grigoriev I.V."/>
            <person name="Hibbett D.S."/>
            <person name="Martin F."/>
            <person name="Nordberg H.P."/>
            <person name="Cantor M.N."/>
            <person name="Hua S.X."/>
        </authorList>
    </citation>
    <scope>NUCLEOTIDE SEQUENCE [LARGE SCALE GENOMIC DNA]</scope>
    <source>
        <strain evidence="2 3">F 1598</strain>
    </source>
</reference>
<dbReference type="STRING" id="765440.A0A0C3BZY6"/>
<name>A0A0C3BZY6_PILCF</name>
<keyword evidence="3" id="KW-1185">Reference proteome</keyword>
<feature type="domain" description="Aminoglycoside phosphotransferase" evidence="1">
    <location>
        <begin position="9"/>
        <end position="177"/>
    </location>
</feature>
<dbReference type="SUPFAM" id="SSF56112">
    <property type="entry name" value="Protein kinase-like (PK-like)"/>
    <property type="match status" value="1"/>
</dbReference>
<evidence type="ECO:0000313" key="2">
    <source>
        <dbReference type="EMBL" id="KIM92108.1"/>
    </source>
</evidence>
<feature type="non-terminal residue" evidence="2">
    <location>
        <position position="1"/>
    </location>
</feature>
<protein>
    <recommendedName>
        <fullName evidence="1">Aminoglycoside phosphotransferase domain-containing protein</fullName>
    </recommendedName>
</protein>
<proteinExistence type="predicted"/>
<sequence>YFVKYDDYETLQPQIPTQLYISRYAESQADAPRIPKVIHHFEGDQGTGYFVMEYIKLSDPSPSDLPERTAEALKWLSGVPAPSEHVMGPLGPGHIRHRFFKDNMAPLLFSSIKALELYIDKVRPYLYFLKHPPSADIFSSEPLIFMQSDMDPSNFGVDNGGNTVLLDFGDIGLLPASFAISTMSLDDTFTAVAKFLGWSGSSNLASITVISHCLWLASDPCLGASTCT</sequence>
<evidence type="ECO:0000313" key="3">
    <source>
        <dbReference type="Proteomes" id="UP000054166"/>
    </source>
</evidence>
<accession>A0A0C3BZY6</accession>
<gene>
    <name evidence="2" type="ORF">PILCRDRAFT_57571</name>
</gene>
<dbReference type="Pfam" id="PF01636">
    <property type="entry name" value="APH"/>
    <property type="match status" value="1"/>
</dbReference>
<dbReference type="EMBL" id="KN832970">
    <property type="protein sequence ID" value="KIM92108.1"/>
    <property type="molecule type" value="Genomic_DNA"/>
</dbReference>
<reference evidence="3" key="2">
    <citation type="submission" date="2015-01" db="EMBL/GenBank/DDBJ databases">
        <title>Evolutionary Origins and Diversification of the Mycorrhizal Mutualists.</title>
        <authorList>
            <consortium name="DOE Joint Genome Institute"/>
            <consortium name="Mycorrhizal Genomics Consortium"/>
            <person name="Kohler A."/>
            <person name="Kuo A."/>
            <person name="Nagy L.G."/>
            <person name="Floudas D."/>
            <person name="Copeland A."/>
            <person name="Barry K.W."/>
            <person name="Cichocki N."/>
            <person name="Veneault-Fourrey C."/>
            <person name="LaButti K."/>
            <person name="Lindquist E.A."/>
            <person name="Lipzen A."/>
            <person name="Lundell T."/>
            <person name="Morin E."/>
            <person name="Murat C."/>
            <person name="Riley R."/>
            <person name="Ohm R."/>
            <person name="Sun H."/>
            <person name="Tunlid A."/>
            <person name="Henrissat B."/>
            <person name="Grigoriev I.V."/>
            <person name="Hibbett D.S."/>
            <person name="Martin F."/>
        </authorList>
    </citation>
    <scope>NUCLEOTIDE SEQUENCE [LARGE SCALE GENOMIC DNA]</scope>
    <source>
        <strain evidence="3">F 1598</strain>
    </source>
</reference>
<evidence type="ECO:0000259" key="1">
    <source>
        <dbReference type="Pfam" id="PF01636"/>
    </source>
</evidence>
<dbReference type="Proteomes" id="UP000054166">
    <property type="component" value="Unassembled WGS sequence"/>
</dbReference>
<dbReference type="InterPro" id="IPR002575">
    <property type="entry name" value="Aminoglycoside_PTrfase"/>
</dbReference>
<dbReference type="AlphaFoldDB" id="A0A0C3BZY6"/>
<dbReference type="InParanoid" id="A0A0C3BZY6"/>
<dbReference type="InterPro" id="IPR011009">
    <property type="entry name" value="Kinase-like_dom_sf"/>
</dbReference>
<dbReference type="HOGENOM" id="CLU_084529_0_0_1"/>
<organism evidence="2 3">
    <name type="scientific">Piloderma croceum (strain F 1598)</name>
    <dbReference type="NCBI Taxonomy" id="765440"/>
    <lineage>
        <taxon>Eukaryota</taxon>
        <taxon>Fungi</taxon>
        <taxon>Dikarya</taxon>
        <taxon>Basidiomycota</taxon>
        <taxon>Agaricomycotina</taxon>
        <taxon>Agaricomycetes</taxon>
        <taxon>Agaricomycetidae</taxon>
        <taxon>Atheliales</taxon>
        <taxon>Atheliaceae</taxon>
        <taxon>Piloderma</taxon>
    </lineage>
</organism>